<dbReference type="EMBL" id="JAMPLM010000048">
    <property type="protein sequence ID" value="MEP1061938.1"/>
    <property type="molecule type" value="Genomic_DNA"/>
</dbReference>
<comment type="caution">
    <text evidence="2">The sequence shown here is derived from an EMBL/GenBank/DDBJ whole genome shotgun (WGS) entry which is preliminary data.</text>
</comment>
<name>A0ABV0KRS2_9CYAN</name>
<protein>
    <submittedName>
        <fullName evidence="2">Uncharacterized protein</fullName>
    </submittedName>
</protein>
<evidence type="ECO:0000313" key="2">
    <source>
        <dbReference type="EMBL" id="MEP1061938.1"/>
    </source>
</evidence>
<evidence type="ECO:0000256" key="1">
    <source>
        <dbReference type="SAM" id="MobiDB-lite"/>
    </source>
</evidence>
<dbReference type="Proteomes" id="UP001476950">
    <property type="component" value="Unassembled WGS sequence"/>
</dbReference>
<feature type="compositionally biased region" description="Polar residues" evidence="1">
    <location>
        <begin position="10"/>
        <end position="19"/>
    </location>
</feature>
<organism evidence="2 3">
    <name type="scientific">Stenomitos frigidus AS-A4</name>
    <dbReference type="NCBI Taxonomy" id="2933935"/>
    <lineage>
        <taxon>Bacteria</taxon>
        <taxon>Bacillati</taxon>
        <taxon>Cyanobacteriota</taxon>
        <taxon>Cyanophyceae</taxon>
        <taxon>Leptolyngbyales</taxon>
        <taxon>Leptolyngbyaceae</taxon>
        <taxon>Stenomitos</taxon>
    </lineage>
</organism>
<keyword evidence="3" id="KW-1185">Reference proteome</keyword>
<feature type="region of interest" description="Disordered" evidence="1">
    <location>
        <begin position="1"/>
        <end position="24"/>
    </location>
</feature>
<reference evidence="2 3" key="1">
    <citation type="submission" date="2022-04" db="EMBL/GenBank/DDBJ databases">
        <title>Positive selection, recombination, and allopatry shape intraspecific diversity of widespread and dominant cyanobacteria.</title>
        <authorList>
            <person name="Wei J."/>
            <person name="Shu W."/>
            <person name="Hu C."/>
        </authorList>
    </citation>
    <scope>NUCLEOTIDE SEQUENCE [LARGE SCALE GENOMIC DNA]</scope>
    <source>
        <strain evidence="2 3">AS-A4</strain>
    </source>
</reference>
<gene>
    <name evidence="2" type="ORF">NDI38_26550</name>
</gene>
<accession>A0ABV0KRS2</accession>
<evidence type="ECO:0000313" key="3">
    <source>
        <dbReference type="Proteomes" id="UP001476950"/>
    </source>
</evidence>
<sequence>MPQSLLRHSLPTSGASSRPTEPDYPCYVQTQSGRVINLTTLCTGKPTAINVTSEPIIRQTALKPQKQAAKGGQVAETAREIKGSASGWTLSGKVQNQTKQSISGLAITLSINVGSQKLVESMRTKPLSVPPGGYADFKVAIPGDLDHRPDFRVALTQWHNEDGTAGQYP</sequence>
<proteinExistence type="predicted"/>
<dbReference type="RefSeq" id="WP_190455492.1">
    <property type="nucleotide sequence ID" value="NZ_JAMPLM010000048.1"/>
</dbReference>